<dbReference type="PROSITE" id="PS52016">
    <property type="entry name" value="TONB_DEPENDENT_REC_3"/>
    <property type="match status" value="1"/>
</dbReference>
<dbReference type="PANTHER" id="PTHR32552:SF74">
    <property type="entry name" value="HYDROXAMATE SIDEROPHORE RECEPTOR FHUE"/>
    <property type="match status" value="1"/>
</dbReference>
<evidence type="ECO:0000256" key="11">
    <source>
        <dbReference type="ARBA" id="ARBA00023136"/>
    </source>
</evidence>
<evidence type="ECO:0000256" key="8">
    <source>
        <dbReference type="ARBA" id="ARBA00023004"/>
    </source>
</evidence>
<evidence type="ECO:0000256" key="15">
    <source>
        <dbReference type="RuleBase" id="RU003357"/>
    </source>
</evidence>
<dbReference type="AlphaFoldDB" id="A0A9X2G2Y7"/>
<evidence type="ECO:0000256" key="3">
    <source>
        <dbReference type="ARBA" id="ARBA00022448"/>
    </source>
</evidence>
<keyword evidence="3 14" id="KW-0813">Transport</keyword>
<evidence type="ECO:0000256" key="1">
    <source>
        <dbReference type="ARBA" id="ARBA00004571"/>
    </source>
</evidence>
<dbReference type="EMBL" id="JAMZDE010000005">
    <property type="protein sequence ID" value="MCP1339018.1"/>
    <property type="molecule type" value="Genomic_DNA"/>
</dbReference>
<evidence type="ECO:0000259" key="17">
    <source>
        <dbReference type="Pfam" id="PF00593"/>
    </source>
</evidence>
<dbReference type="InterPro" id="IPR010105">
    <property type="entry name" value="TonB_sidphr_rcpt"/>
</dbReference>
<keyword evidence="13 14" id="KW-0998">Cell outer membrane</keyword>
<feature type="signal peptide" evidence="16">
    <location>
        <begin position="1"/>
        <end position="24"/>
    </location>
</feature>
<dbReference type="CDD" id="cd01347">
    <property type="entry name" value="ligand_gated_channel"/>
    <property type="match status" value="1"/>
</dbReference>
<dbReference type="Pfam" id="PF00593">
    <property type="entry name" value="TonB_dep_Rec_b-barrel"/>
    <property type="match status" value="1"/>
</dbReference>
<evidence type="ECO:0000256" key="9">
    <source>
        <dbReference type="ARBA" id="ARBA00023065"/>
    </source>
</evidence>
<reference evidence="19" key="1">
    <citation type="submission" date="2022-06" db="EMBL/GenBank/DDBJ databases">
        <title>Idiomarina rhizosphaerae M1R2S28.</title>
        <authorList>
            <person name="Sun J.-Q."/>
            <person name="Li L.-F."/>
        </authorList>
    </citation>
    <scope>NUCLEOTIDE SEQUENCE</scope>
    <source>
        <strain evidence="19">M1R2S28</strain>
    </source>
</reference>
<keyword evidence="8" id="KW-0408">Iron</keyword>
<evidence type="ECO:0000256" key="10">
    <source>
        <dbReference type="ARBA" id="ARBA00023077"/>
    </source>
</evidence>
<dbReference type="GO" id="GO:0015344">
    <property type="term" value="F:siderophore uptake transmembrane transporter activity"/>
    <property type="evidence" value="ECO:0007669"/>
    <property type="project" value="TreeGrafter"/>
</dbReference>
<keyword evidence="12 19" id="KW-0675">Receptor</keyword>
<keyword evidence="20" id="KW-1185">Reference proteome</keyword>
<protein>
    <submittedName>
        <fullName evidence="19">TonB-dependent siderophore receptor</fullName>
    </submittedName>
</protein>
<feature type="domain" description="TonB-dependent receptor-like beta-barrel" evidence="17">
    <location>
        <begin position="246"/>
        <end position="689"/>
    </location>
</feature>
<keyword evidence="6 14" id="KW-0812">Transmembrane</keyword>
<accession>A0A9X2G2Y7</accession>
<keyword evidence="7 16" id="KW-0732">Signal</keyword>
<keyword evidence="4 14" id="KW-1134">Transmembrane beta strand</keyword>
<proteinExistence type="inferred from homology"/>
<dbReference type="Pfam" id="PF07715">
    <property type="entry name" value="Plug"/>
    <property type="match status" value="1"/>
</dbReference>
<comment type="similarity">
    <text evidence="2 14 15">Belongs to the TonB-dependent receptor family.</text>
</comment>
<dbReference type="NCBIfam" id="TIGR01783">
    <property type="entry name" value="TonB-siderophor"/>
    <property type="match status" value="1"/>
</dbReference>
<comment type="subcellular location">
    <subcellularLocation>
        <location evidence="1 14">Cell outer membrane</location>
        <topology evidence="1 14">Multi-pass membrane protein</topology>
    </subcellularLocation>
</comment>
<dbReference type="GO" id="GO:0015891">
    <property type="term" value="P:siderophore transport"/>
    <property type="evidence" value="ECO:0007669"/>
    <property type="project" value="InterPro"/>
</dbReference>
<keyword evidence="9" id="KW-0406">Ion transport</keyword>
<sequence length="719" mass="79173">MKIQKTVLAASILAALGLPVTAVAEEPQQTDKVIERLKVTGQEQDGYRSSDADGATKLGLTIKETPQAVTVITRQQIEDFGLNDINSVLESAAAVNVENVETDRVYYTSRGFELNNFQIDGLGLPLINSNTHGRVDTALYERVEVIHGANGIMTGVGSPAATVNMVRKRPTSDTQIRLEGSLGSWDNKRLEVDASGKINDRIRARFVGATDSGESYLDRYENDTKLFYGVADFALSDNTLLTVGHSEHKSHTDGNMWGALTLYYGDGTPTNFDESTNVAADWSEWEVSESRSFVDIETALSDSWTLRAAYNRVRTDEDSLLFYTYLADSEVGLDPETGLGLIGYGSEYDLDDKQDTFDLYASGSFAAWGQLHEVVVGANYSRLDYVDYSLYDYHTGNGFPAMPSLKDWDGDTPLPEFTDSRAGSVVDNTQKAVYAQTRLALSENLKVLLGGRYNDFTTEGVGYGVDQSRDDAKFIPYVGVTYAINDALTTYASYTETFLAQTERDQNFERLEPLTGKNSEIGLKADLFDQRALLSLSYFHIDQENLAVGDGDAINPETGLPEPVYRAADGISSEGLEMELAGEIVSGLQGQMSATVFDVDGDELVENYTAEKLFRTSLTYQFPQLPQLKLGATYQWQDETSRVQGTVGSMYSNAGEAIITRQPAYGRLGLMASWQITDALSVRVNGYNVTDEKYLNSLYWAQGYYGAPANYSASLSYQF</sequence>
<gene>
    <name evidence="19" type="ORF">NJR55_05365</name>
</gene>
<dbReference type="FunFam" id="2.170.130.10:FF:000010">
    <property type="entry name" value="Ferripyoverdine receptor"/>
    <property type="match status" value="1"/>
</dbReference>
<dbReference type="SUPFAM" id="SSF56935">
    <property type="entry name" value="Porins"/>
    <property type="match status" value="1"/>
</dbReference>
<dbReference type="RefSeq" id="WP_253618511.1">
    <property type="nucleotide sequence ID" value="NZ_JAMZDE010000005.1"/>
</dbReference>
<evidence type="ECO:0000259" key="18">
    <source>
        <dbReference type="Pfam" id="PF07715"/>
    </source>
</evidence>
<comment type="caution">
    <text evidence="19">The sequence shown here is derived from an EMBL/GenBank/DDBJ whole genome shotgun (WGS) entry which is preliminary data.</text>
</comment>
<dbReference type="InterPro" id="IPR037066">
    <property type="entry name" value="Plug_dom_sf"/>
</dbReference>
<evidence type="ECO:0000256" key="2">
    <source>
        <dbReference type="ARBA" id="ARBA00009810"/>
    </source>
</evidence>
<evidence type="ECO:0000256" key="13">
    <source>
        <dbReference type="ARBA" id="ARBA00023237"/>
    </source>
</evidence>
<keyword evidence="10 15" id="KW-0798">TonB box</keyword>
<keyword evidence="5" id="KW-0410">Iron transport</keyword>
<evidence type="ECO:0000256" key="4">
    <source>
        <dbReference type="ARBA" id="ARBA00022452"/>
    </source>
</evidence>
<dbReference type="GO" id="GO:0038023">
    <property type="term" value="F:signaling receptor activity"/>
    <property type="evidence" value="ECO:0007669"/>
    <property type="project" value="InterPro"/>
</dbReference>
<keyword evidence="11 14" id="KW-0472">Membrane</keyword>
<dbReference type="InterPro" id="IPR012910">
    <property type="entry name" value="Plug_dom"/>
</dbReference>
<evidence type="ECO:0000256" key="14">
    <source>
        <dbReference type="PROSITE-ProRule" id="PRU01360"/>
    </source>
</evidence>
<evidence type="ECO:0000256" key="5">
    <source>
        <dbReference type="ARBA" id="ARBA00022496"/>
    </source>
</evidence>
<feature type="domain" description="TonB-dependent receptor plug" evidence="18">
    <location>
        <begin position="62"/>
        <end position="161"/>
    </location>
</feature>
<evidence type="ECO:0000313" key="19">
    <source>
        <dbReference type="EMBL" id="MCP1339018.1"/>
    </source>
</evidence>
<evidence type="ECO:0000256" key="6">
    <source>
        <dbReference type="ARBA" id="ARBA00022692"/>
    </source>
</evidence>
<evidence type="ECO:0000256" key="12">
    <source>
        <dbReference type="ARBA" id="ARBA00023170"/>
    </source>
</evidence>
<feature type="chain" id="PRO_5040855660" evidence="16">
    <location>
        <begin position="25"/>
        <end position="719"/>
    </location>
</feature>
<dbReference type="Gene3D" id="2.40.170.20">
    <property type="entry name" value="TonB-dependent receptor, beta-barrel domain"/>
    <property type="match status" value="1"/>
</dbReference>
<dbReference type="GO" id="GO:0009279">
    <property type="term" value="C:cell outer membrane"/>
    <property type="evidence" value="ECO:0007669"/>
    <property type="project" value="UniProtKB-SubCell"/>
</dbReference>
<dbReference type="InterPro" id="IPR036942">
    <property type="entry name" value="Beta-barrel_TonB_sf"/>
</dbReference>
<dbReference type="InterPro" id="IPR000531">
    <property type="entry name" value="Beta-barrel_TonB"/>
</dbReference>
<dbReference type="Gene3D" id="2.170.130.10">
    <property type="entry name" value="TonB-dependent receptor, plug domain"/>
    <property type="match status" value="1"/>
</dbReference>
<evidence type="ECO:0000256" key="16">
    <source>
        <dbReference type="SAM" id="SignalP"/>
    </source>
</evidence>
<organism evidence="19 20">
    <name type="scientific">Idiomarina rhizosphaerae</name>
    <dbReference type="NCBI Taxonomy" id="2961572"/>
    <lineage>
        <taxon>Bacteria</taxon>
        <taxon>Pseudomonadati</taxon>
        <taxon>Pseudomonadota</taxon>
        <taxon>Gammaproteobacteria</taxon>
        <taxon>Alteromonadales</taxon>
        <taxon>Idiomarinaceae</taxon>
        <taxon>Idiomarina</taxon>
    </lineage>
</organism>
<evidence type="ECO:0000313" key="20">
    <source>
        <dbReference type="Proteomes" id="UP001139474"/>
    </source>
</evidence>
<dbReference type="PANTHER" id="PTHR32552">
    <property type="entry name" value="FERRICHROME IRON RECEPTOR-RELATED"/>
    <property type="match status" value="1"/>
</dbReference>
<evidence type="ECO:0000256" key="7">
    <source>
        <dbReference type="ARBA" id="ARBA00022729"/>
    </source>
</evidence>
<dbReference type="Proteomes" id="UP001139474">
    <property type="component" value="Unassembled WGS sequence"/>
</dbReference>
<name>A0A9X2G2Y7_9GAMM</name>
<dbReference type="InterPro" id="IPR039426">
    <property type="entry name" value="TonB-dep_rcpt-like"/>
</dbReference>